<dbReference type="AlphaFoldDB" id="A0A6G4AVH3"/>
<keyword evidence="3" id="KW-1185">Reference proteome</keyword>
<proteinExistence type="predicted"/>
<evidence type="ECO:0000313" key="2">
    <source>
        <dbReference type="EMBL" id="NEW77476.1"/>
    </source>
</evidence>
<evidence type="ECO:0000313" key="3">
    <source>
        <dbReference type="Proteomes" id="UP000476310"/>
    </source>
</evidence>
<protein>
    <submittedName>
        <fullName evidence="2">Uncharacterized protein</fullName>
    </submittedName>
</protein>
<keyword evidence="1" id="KW-0812">Transmembrane</keyword>
<dbReference type="EMBL" id="JAAIKT010000122">
    <property type="protein sequence ID" value="NEW77476.1"/>
    <property type="molecule type" value="Genomic_DNA"/>
</dbReference>
<sequence>MSPRQRLVASLTGLAVAVLAGVFCFLSWDRANQVAGIVSALVGVVALGTGVLALISGRDGAVRVANTGPATAVGVGSQANTGLAAQGSVHGGVEVDGTAEARAENGGHANTGYDQL</sequence>
<feature type="transmembrane region" description="Helical" evidence="1">
    <location>
        <begin position="7"/>
        <end position="28"/>
    </location>
</feature>
<comment type="caution">
    <text evidence="2">The sequence shown here is derived from an EMBL/GenBank/DDBJ whole genome shotgun (WGS) entry which is preliminary data.</text>
</comment>
<name>A0A6G4AVH3_9ACTN</name>
<reference evidence="2" key="1">
    <citation type="submission" date="2020-02" db="EMBL/GenBank/DDBJ databases">
        <title>A new Streptomyces sp. for controlling soil-borne diseases.</title>
        <authorList>
            <person name="Li X."/>
            <person name="Tian Y."/>
            <person name="Gao K."/>
        </authorList>
    </citation>
    <scope>NUCLEOTIDE SEQUENCE [LARGE SCALE GENOMIC DNA]</scope>
    <source>
        <strain evidence="2">0250</strain>
    </source>
</reference>
<feature type="transmembrane region" description="Helical" evidence="1">
    <location>
        <begin position="34"/>
        <end position="55"/>
    </location>
</feature>
<keyword evidence="1" id="KW-0472">Membrane</keyword>
<evidence type="ECO:0000256" key="1">
    <source>
        <dbReference type="SAM" id="Phobius"/>
    </source>
</evidence>
<gene>
    <name evidence="2" type="ORF">G4H13_45995</name>
</gene>
<dbReference type="Proteomes" id="UP000476310">
    <property type="component" value="Unassembled WGS sequence"/>
</dbReference>
<organism evidence="2 3">
    <name type="scientific">Streptomyces rhizosphaericus</name>
    <dbReference type="NCBI Taxonomy" id="114699"/>
    <lineage>
        <taxon>Bacteria</taxon>
        <taxon>Bacillati</taxon>
        <taxon>Actinomycetota</taxon>
        <taxon>Actinomycetes</taxon>
        <taxon>Kitasatosporales</taxon>
        <taxon>Streptomycetaceae</taxon>
        <taxon>Streptomyces</taxon>
        <taxon>Streptomyces violaceusniger group</taxon>
    </lineage>
</organism>
<keyword evidence="1" id="KW-1133">Transmembrane helix</keyword>
<accession>A0A6G4AVH3</accession>
<dbReference type="RefSeq" id="WP_164436864.1">
    <property type="nucleotide sequence ID" value="NZ_JAAIKT010000122.1"/>
</dbReference>